<sequence length="128" mass="14983">MFYEPIIIENSKKWNMGENLKEDTHKSLSRHIREMADYFLEGLERINLISSYAERTRLVYAVLIDTLPYRIRFGDDMRVRAVGMPSLAFDSGVRVGHRLLRIDGMEPSRRAIKIAKKKLPIKLIFSEQ</sequence>
<comment type="caution">
    <text evidence="1">The sequence shown here is derived from an EMBL/GenBank/DDBJ whole genome shotgun (WGS) entry which is preliminary data.</text>
</comment>
<evidence type="ECO:0000313" key="1">
    <source>
        <dbReference type="EMBL" id="MES1919123.1"/>
    </source>
</evidence>
<protein>
    <submittedName>
        <fullName evidence="1">Uncharacterized protein</fullName>
    </submittedName>
</protein>
<proteinExistence type="predicted"/>
<gene>
    <name evidence="1" type="ORF">MHBO_000988</name>
</gene>
<name>A0ABV2AHI2_9EUKA</name>
<evidence type="ECO:0000313" key="2">
    <source>
        <dbReference type="Proteomes" id="UP001439008"/>
    </source>
</evidence>
<dbReference type="EMBL" id="JBDODL010000204">
    <property type="protein sequence ID" value="MES1919123.1"/>
    <property type="molecule type" value="Genomic_DNA"/>
</dbReference>
<dbReference type="Proteomes" id="UP001439008">
    <property type="component" value="Unassembled WGS sequence"/>
</dbReference>
<keyword evidence="2" id="KW-1185">Reference proteome</keyword>
<accession>A0ABV2AHI2</accession>
<organism evidence="1 2">
    <name type="scientific">Bonamia ostreae</name>
    <dbReference type="NCBI Taxonomy" id="126728"/>
    <lineage>
        <taxon>Eukaryota</taxon>
        <taxon>Sar</taxon>
        <taxon>Rhizaria</taxon>
        <taxon>Endomyxa</taxon>
        <taxon>Ascetosporea</taxon>
        <taxon>Haplosporida</taxon>
        <taxon>Bonamia</taxon>
    </lineage>
</organism>
<reference evidence="1 2" key="1">
    <citation type="journal article" date="2024" name="BMC Biol.">
        <title>Comparative genomics of Ascetosporea gives new insight into the evolutionary basis for animal parasitism in Rhizaria.</title>
        <authorList>
            <person name="Hiltunen Thoren M."/>
            <person name="Onut-Brannstrom I."/>
            <person name="Alfjorden A."/>
            <person name="Peckova H."/>
            <person name="Swords F."/>
            <person name="Hooper C."/>
            <person name="Holzer A.S."/>
            <person name="Bass D."/>
            <person name="Burki F."/>
        </authorList>
    </citation>
    <scope>NUCLEOTIDE SEQUENCE [LARGE SCALE GENOMIC DNA]</scope>
    <source>
        <strain evidence="1">20-A016</strain>
    </source>
</reference>